<feature type="compositionally biased region" description="Low complexity" evidence="1">
    <location>
        <begin position="102"/>
        <end position="111"/>
    </location>
</feature>
<dbReference type="Proteomes" id="UP000219020">
    <property type="component" value="Unassembled WGS sequence"/>
</dbReference>
<feature type="compositionally biased region" description="Basic and acidic residues" evidence="1">
    <location>
        <begin position="53"/>
        <end position="83"/>
    </location>
</feature>
<evidence type="ECO:0000313" key="2">
    <source>
        <dbReference type="EMBL" id="PCS23031.1"/>
    </source>
</evidence>
<name>A0A2A5T4G0_9GAMM</name>
<proteinExistence type="predicted"/>
<feature type="region of interest" description="Disordered" evidence="1">
    <location>
        <begin position="53"/>
        <end position="119"/>
    </location>
</feature>
<organism evidence="2 3">
    <name type="scientific">Candidatus Enterovibrio escicola</name>
    <dbReference type="NCBI Taxonomy" id="1927127"/>
    <lineage>
        <taxon>Bacteria</taxon>
        <taxon>Pseudomonadati</taxon>
        <taxon>Pseudomonadota</taxon>
        <taxon>Gammaproteobacteria</taxon>
        <taxon>Vibrionales</taxon>
        <taxon>Vibrionaceae</taxon>
        <taxon>Enterovibrio</taxon>
    </lineage>
</organism>
<dbReference type="AlphaFoldDB" id="A0A2A5T4G0"/>
<sequence>MIICAVIFAFSRFDKPKIVTQTTPENNFNAGFDKSTIDESIAFFKKMNRVKEREKQAEKERLARGKEKEYELRRQAKANKHDNPVTVVRVTDTLPPQPTPSVSPASQPAVPFQSRYPKR</sequence>
<keyword evidence="3" id="KW-1185">Reference proteome</keyword>
<evidence type="ECO:0000256" key="1">
    <source>
        <dbReference type="SAM" id="MobiDB-lite"/>
    </source>
</evidence>
<evidence type="ECO:0000313" key="3">
    <source>
        <dbReference type="Proteomes" id="UP000219020"/>
    </source>
</evidence>
<dbReference type="EMBL" id="NBYY01000012">
    <property type="protein sequence ID" value="PCS23031.1"/>
    <property type="molecule type" value="Genomic_DNA"/>
</dbReference>
<reference evidence="3" key="1">
    <citation type="submission" date="2017-04" db="EMBL/GenBank/DDBJ databases">
        <title>Genome evolution of the luminous symbionts of deep sea anglerfish.</title>
        <authorList>
            <person name="Hendry T.A."/>
        </authorList>
    </citation>
    <scope>NUCLEOTIDE SEQUENCE [LARGE SCALE GENOMIC DNA]</scope>
</reference>
<protein>
    <submittedName>
        <fullName evidence="2">Uncharacterized protein</fullName>
    </submittedName>
</protein>
<accession>A0A2A5T4G0</accession>
<comment type="caution">
    <text evidence="2">The sequence shown here is derived from an EMBL/GenBank/DDBJ whole genome shotgun (WGS) entry which is preliminary data.</text>
</comment>
<gene>
    <name evidence="2" type="ORF">BTN49_1359</name>
</gene>